<dbReference type="EMBL" id="BAABFN010000022">
    <property type="protein sequence ID" value="GAA4319967.1"/>
    <property type="molecule type" value="Genomic_DNA"/>
</dbReference>
<reference evidence="3" key="1">
    <citation type="journal article" date="2019" name="Int. J. Syst. Evol. Microbiol.">
        <title>The Global Catalogue of Microorganisms (GCM) 10K type strain sequencing project: providing services to taxonomists for standard genome sequencing and annotation.</title>
        <authorList>
            <consortium name="The Broad Institute Genomics Platform"/>
            <consortium name="The Broad Institute Genome Sequencing Center for Infectious Disease"/>
            <person name="Wu L."/>
            <person name="Ma J."/>
        </authorList>
    </citation>
    <scope>NUCLEOTIDE SEQUENCE [LARGE SCALE GENOMIC DNA]</scope>
    <source>
        <strain evidence="3">JCM 17664</strain>
    </source>
</reference>
<dbReference type="Gene3D" id="3.20.20.150">
    <property type="entry name" value="Divalent-metal-dependent TIM barrel enzymes"/>
    <property type="match status" value="1"/>
</dbReference>
<evidence type="ECO:0000313" key="3">
    <source>
        <dbReference type="Proteomes" id="UP001501207"/>
    </source>
</evidence>
<sequence>MKIKILCAFWGHEHLDQKVFMDQVRDAGYDGFDTWVPEDAGLKKQLFDYLQQHEMHIVTHQHQARGDTFEEFKRSFLRNLAICAEPGPLLINSHTGRDYFSREQNLELLDLAQEFSEKNGIVIAHETHRGRIGYSPQMTADLFAANNAYQLTADLSHWVCVTESFLENFQEILSEAIDRSVHIHARVGYQEGPQVPDPRAPEWKHAVDHFVAWWDRIVALNAERKRDILPVTTEFGPKPYMPAIPFTGEPVADLFEVNCYMKDMLNERYARYR</sequence>
<dbReference type="InterPro" id="IPR036237">
    <property type="entry name" value="Xyl_isomerase-like_sf"/>
</dbReference>
<proteinExistence type="predicted"/>
<feature type="domain" description="Xylose isomerase-like TIM barrel" evidence="1">
    <location>
        <begin position="22"/>
        <end position="185"/>
    </location>
</feature>
<dbReference type="InterPro" id="IPR013022">
    <property type="entry name" value="Xyl_isomerase-like_TIM-brl"/>
</dbReference>
<protein>
    <recommendedName>
        <fullName evidence="1">Xylose isomerase-like TIM barrel domain-containing protein</fullName>
    </recommendedName>
</protein>
<comment type="caution">
    <text evidence="2">The sequence shown here is derived from an EMBL/GenBank/DDBJ whole genome shotgun (WGS) entry which is preliminary data.</text>
</comment>
<organism evidence="2 3">
    <name type="scientific">Compostibacter hankyongensis</name>
    <dbReference type="NCBI Taxonomy" id="1007089"/>
    <lineage>
        <taxon>Bacteria</taxon>
        <taxon>Pseudomonadati</taxon>
        <taxon>Bacteroidota</taxon>
        <taxon>Chitinophagia</taxon>
        <taxon>Chitinophagales</taxon>
        <taxon>Chitinophagaceae</taxon>
        <taxon>Compostibacter</taxon>
    </lineage>
</organism>
<accession>A0ABP8G9I5</accession>
<name>A0ABP8G9I5_9BACT</name>
<keyword evidence="3" id="KW-1185">Reference proteome</keyword>
<dbReference type="Proteomes" id="UP001501207">
    <property type="component" value="Unassembled WGS sequence"/>
</dbReference>
<evidence type="ECO:0000259" key="1">
    <source>
        <dbReference type="Pfam" id="PF01261"/>
    </source>
</evidence>
<dbReference type="SUPFAM" id="SSF51658">
    <property type="entry name" value="Xylose isomerase-like"/>
    <property type="match status" value="1"/>
</dbReference>
<dbReference type="Pfam" id="PF01261">
    <property type="entry name" value="AP_endonuc_2"/>
    <property type="match status" value="1"/>
</dbReference>
<evidence type="ECO:0000313" key="2">
    <source>
        <dbReference type="EMBL" id="GAA4319967.1"/>
    </source>
</evidence>
<dbReference type="RefSeq" id="WP_344981591.1">
    <property type="nucleotide sequence ID" value="NZ_BAABFN010000022.1"/>
</dbReference>
<gene>
    <name evidence="2" type="ORF">GCM10023143_33810</name>
</gene>